<comment type="caution">
    <text evidence="3">The sequence shown here is derived from an EMBL/GenBank/DDBJ whole genome shotgun (WGS) entry which is preliminary data.</text>
</comment>
<feature type="domain" description="Acyltransferase 3" evidence="2">
    <location>
        <begin position="13"/>
        <end position="346"/>
    </location>
</feature>
<sequence length="381" mass="42715">MPKPLESQGRYMPGLDGLRALAVFAVLFYHLGANWAPGGLLGVGVFFTLSGYLITDLLLAQIRNHGRILFGQFYWRRAKRLLPALYVMLALVLFYITLFQRDLLSSLPGDVIAAVLYVSNWWYIFHHVSYFNSFIPSPFTNLWSLAVEEQFYLVWPLVLIVLVRFVRSRYAQVTITLALAAASALAMALIYNPGTVPNLVYYGTDTRAFALLIGAALAFLWPSTQLPSLHPAGRDAVNLLGVAGLGLFLWMVLFTNEYETFVYRGGMVLLAVGTAFAVQALTLPDGLLTHVLGVAPLRWLGVRSYAIYLWHYPIIVLTASLSHRLHNALLYDALISVASVGVAALSWHFVENPIRRFTWSRKRGKRERVLSRVERSALSHE</sequence>
<reference evidence="3 4" key="1">
    <citation type="journal article" date="2014" name="BMC Genomics">
        <title>Comparison of environmental and isolate Sulfobacillus genomes reveals diverse carbon, sulfur, nitrogen, and hydrogen metabolisms.</title>
        <authorList>
            <person name="Justice N.B."/>
            <person name="Norman A."/>
            <person name="Brown C.T."/>
            <person name="Singh A."/>
            <person name="Thomas B.C."/>
            <person name="Banfield J.F."/>
        </authorList>
    </citation>
    <scope>NUCLEOTIDE SEQUENCE [LARGE SCALE GENOMIC DNA]</scope>
    <source>
        <strain evidence="3">AMDSBA3</strain>
    </source>
</reference>
<keyword evidence="1" id="KW-0472">Membrane</keyword>
<protein>
    <recommendedName>
        <fullName evidence="2">Acyltransferase 3 domain-containing protein</fullName>
    </recommendedName>
</protein>
<feature type="transmembrane region" description="Helical" evidence="1">
    <location>
        <begin position="236"/>
        <end position="255"/>
    </location>
</feature>
<accession>A0A2T2WFY8</accession>
<dbReference type="GO" id="GO:0016020">
    <property type="term" value="C:membrane"/>
    <property type="evidence" value="ECO:0007669"/>
    <property type="project" value="TreeGrafter"/>
</dbReference>
<dbReference type="GO" id="GO:0009103">
    <property type="term" value="P:lipopolysaccharide biosynthetic process"/>
    <property type="evidence" value="ECO:0007669"/>
    <property type="project" value="TreeGrafter"/>
</dbReference>
<dbReference type="GO" id="GO:0016747">
    <property type="term" value="F:acyltransferase activity, transferring groups other than amino-acyl groups"/>
    <property type="evidence" value="ECO:0007669"/>
    <property type="project" value="InterPro"/>
</dbReference>
<dbReference type="Proteomes" id="UP000241848">
    <property type="component" value="Unassembled WGS sequence"/>
</dbReference>
<feature type="transmembrane region" description="Helical" evidence="1">
    <location>
        <begin position="261"/>
        <end position="284"/>
    </location>
</feature>
<name>A0A2T2WFY8_9FIRM</name>
<evidence type="ECO:0000259" key="2">
    <source>
        <dbReference type="Pfam" id="PF01757"/>
    </source>
</evidence>
<evidence type="ECO:0000256" key="1">
    <source>
        <dbReference type="SAM" id="Phobius"/>
    </source>
</evidence>
<dbReference type="PANTHER" id="PTHR23028:SF53">
    <property type="entry name" value="ACYL_TRANSF_3 DOMAIN-CONTAINING PROTEIN"/>
    <property type="match status" value="1"/>
</dbReference>
<dbReference type="Pfam" id="PF01757">
    <property type="entry name" value="Acyl_transf_3"/>
    <property type="match status" value="1"/>
</dbReference>
<keyword evidence="1" id="KW-1133">Transmembrane helix</keyword>
<feature type="transmembrane region" description="Helical" evidence="1">
    <location>
        <begin position="150"/>
        <end position="166"/>
    </location>
</feature>
<evidence type="ECO:0000313" key="3">
    <source>
        <dbReference type="EMBL" id="PSR21152.1"/>
    </source>
</evidence>
<gene>
    <name evidence="3" type="ORF">C7B45_12060</name>
</gene>
<dbReference type="InterPro" id="IPR002656">
    <property type="entry name" value="Acyl_transf_3_dom"/>
</dbReference>
<proteinExistence type="predicted"/>
<feature type="transmembrane region" description="Helical" evidence="1">
    <location>
        <begin position="206"/>
        <end position="224"/>
    </location>
</feature>
<feature type="transmembrane region" description="Helical" evidence="1">
    <location>
        <begin position="173"/>
        <end position="194"/>
    </location>
</feature>
<evidence type="ECO:0000313" key="4">
    <source>
        <dbReference type="Proteomes" id="UP000241848"/>
    </source>
</evidence>
<feature type="transmembrane region" description="Helical" evidence="1">
    <location>
        <begin position="81"/>
        <end position="99"/>
    </location>
</feature>
<dbReference type="InterPro" id="IPR050879">
    <property type="entry name" value="Acyltransferase_3"/>
</dbReference>
<organism evidence="3 4">
    <name type="scientific">Sulfobacillus acidophilus</name>
    <dbReference type="NCBI Taxonomy" id="53633"/>
    <lineage>
        <taxon>Bacteria</taxon>
        <taxon>Bacillati</taxon>
        <taxon>Bacillota</taxon>
        <taxon>Clostridia</taxon>
        <taxon>Eubacteriales</taxon>
        <taxon>Clostridiales Family XVII. Incertae Sedis</taxon>
        <taxon>Sulfobacillus</taxon>
    </lineage>
</organism>
<dbReference type="AlphaFoldDB" id="A0A2T2WFY8"/>
<dbReference type="PANTHER" id="PTHR23028">
    <property type="entry name" value="ACETYLTRANSFERASE"/>
    <property type="match status" value="1"/>
</dbReference>
<feature type="transmembrane region" description="Helical" evidence="1">
    <location>
        <begin position="328"/>
        <end position="350"/>
    </location>
</feature>
<keyword evidence="1" id="KW-0812">Transmembrane</keyword>
<feature type="transmembrane region" description="Helical" evidence="1">
    <location>
        <begin position="38"/>
        <end position="60"/>
    </location>
</feature>
<dbReference type="EMBL" id="PXYV01000041">
    <property type="protein sequence ID" value="PSR21152.1"/>
    <property type="molecule type" value="Genomic_DNA"/>
</dbReference>